<dbReference type="Pfam" id="PF20146">
    <property type="entry name" value="NRF"/>
    <property type="match status" value="1"/>
</dbReference>
<dbReference type="AlphaFoldDB" id="A0AA89BQ23"/>
<reference evidence="3" key="1">
    <citation type="submission" date="2019-08" db="EMBL/GenBank/DDBJ databases">
        <title>The improved chromosome-level genome for the pearl oyster Pinctada fucata martensii using PacBio sequencing and Hi-C.</title>
        <authorList>
            <person name="Zheng Z."/>
        </authorList>
    </citation>
    <scope>NUCLEOTIDE SEQUENCE</scope>
    <source>
        <strain evidence="3">ZZ-2019</strain>
        <tissue evidence="3">Adductor muscle</tissue>
    </source>
</reference>
<feature type="transmembrane region" description="Helical" evidence="1">
    <location>
        <begin position="461"/>
        <end position="484"/>
    </location>
</feature>
<organism evidence="3 4">
    <name type="scientific">Pinctada imbricata</name>
    <name type="common">Atlantic pearl-oyster</name>
    <name type="synonym">Pinctada martensii</name>
    <dbReference type="NCBI Taxonomy" id="66713"/>
    <lineage>
        <taxon>Eukaryota</taxon>
        <taxon>Metazoa</taxon>
        <taxon>Spiralia</taxon>
        <taxon>Lophotrochozoa</taxon>
        <taxon>Mollusca</taxon>
        <taxon>Bivalvia</taxon>
        <taxon>Autobranchia</taxon>
        <taxon>Pteriomorphia</taxon>
        <taxon>Pterioida</taxon>
        <taxon>Pterioidea</taxon>
        <taxon>Pteriidae</taxon>
        <taxon>Pinctada</taxon>
    </lineage>
</organism>
<keyword evidence="1" id="KW-1133">Transmembrane helix</keyword>
<keyword evidence="4" id="KW-1185">Reference proteome</keyword>
<feature type="transmembrane region" description="Helical" evidence="1">
    <location>
        <begin position="505"/>
        <end position="527"/>
    </location>
</feature>
<sequence>MKNIVDLKKFFGEDLIKKNAKHIVDLIEILRSNSGDFNGEVRSERMARAVGNSSASSNFLSNILQSINIGDLFKAGNQTGQGLAAILSGLTSVLGGTNNPSTISPQTLQVIMSMVQNTNISQVLPQILKMLPQADQLFGNGSNLMNMAQALQNNPSLASALPQVLSSQLANSTMTMLYMLYTAVSNAPSQCSSDLTQMFTGIATGQGWALSMLDAFGKPPAGLKSFRIKWWGDFDECQAVDTASIKGQYCKTSIYISGVDLGGIPISLEEGVCMPSSCPEETVKALLAPAFTALSQSLPNGIGLYVYKAECKIEDMPLDGKAVAMTIVCAGILLILIVATLFDVYITRKMKSGANQSTKQNPEVSKKYEAEGVAGNPVKHPQPLQLGLLERVLLAFSVYTNGKKLLSAKKSAGSLSALHGIRFLSMSWVILGHALALNMGIFGNFYAVAQEWISWTSFQAIQNALVSVDSFFALSGLLVAYLTLKEMKKLGGILKLNWGMFYFHRFWRLTPVYMLLLGMYTCFTKYIGEGPNYNQKDLAACTNKWWTNLLYINNFVYYDYQPAGCLGHSWYLANDMQFYILSPLIMVPFYIHPVLGVIASVIFLGATWGSLIGLGLHYSWPPTQMGGGVDMSNRDKMFAEYYIKPYGRMGPYIIGLITGYILYRTKCKCRMPWFVAVLGWVVATVVACLVLYGLHDAFNNNPLSVDVSVFYLTVHRTVWGACVCWVVFACATGNGGFINTLLSWEAFIPLARLTYCAYLIHPILMEVYVGTLRHPIDLTIISLSFLNIAYLVSSMAFAFILSVAFESPMMALEKIVFGKDKKKPELMKQKANGHSEIPIVSTVYGNGVSNGLGHQKMPDETVDTLYPKIPSETVNEKM</sequence>
<dbReference type="InterPro" id="IPR002656">
    <property type="entry name" value="Acyl_transf_3_dom"/>
</dbReference>
<protein>
    <recommendedName>
        <fullName evidence="2">Nose resistant-to-fluoxetine protein N-terminal domain-containing protein</fullName>
    </recommendedName>
</protein>
<feature type="transmembrane region" description="Helical" evidence="1">
    <location>
        <begin position="675"/>
        <end position="695"/>
    </location>
</feature>
<dbReference type="SMART" id="SM00703">
    <property type="entry name" value="NRF"/>
    <property type="match status" value="1"/>
</dbReference>
<dbReference type="InterPro" id="IPR006621">
    <property type="entry name" value="Nose-resist-to-fluoxetine_N"/>
</dbReference>
<dbReference type="PANTHER" id="PTHR11161:SF0">
    <property type="entry name" value="O-ACYLTRANSFERASE LIKE PROTEIN"/>
    <property type="match status" value="1"/>
</dbReference>
<name>A0AA89BQ23_PINIB</name>
<feature type="transmembrane region" description="Helical" evidence="1">
    <location>
        <begin position="646"/>
        <end position="663"/>
    </location>
</feature>
<evidence type="ECO:0000313" key="3">
    <source>
        <dbReference type="EMBL" id="KAK3086996.1"/>
    </source>
</evidence>
<keyword evidence="1" id="KW-0812">Transmembrane</keyword>
<accession>A0AA89BQ23</accession>
<dbReference type="EMBL" id="VSWD01000011">
    <property type="protein sequence ID" value="KAK3086996.1"/>
    <property type="molecule type" value="Genomic_DNA"/>
</dbReference>
<dbReference type="GO" id="GO:0016747">
    <property type="term" value="F:acyltransferase activity, transferring groups other than amino-acyl groups"/>
    <property type="evidence" value="ECO:0007669"/>
    <property type="project" value="InterPro"/>
</dbReference>
<feature type="domain" description="Nose resistant-to-fluoxetine protein N-terminal" evidence="2">
    <location>
        <begin position="188"/>
        <end position="313"/>
    </location>
</feature>
<feature type="transmembrane region" description="Helical" evidence="1">
    <location>
        <begin position="428"/>
        <end position="449"/>
    </location>
</feature>
<keyword evidence="1" id="KW-0472">Membrane</keyword>
<gene>
    <name evidence="3" type="ORF">FSP39_000145</name>
</gene>
<feature type="transmembrane region" description="Helical" evidence="1">
    <location>
        <begin position="707"/>
        <end position="729"/>
    </location>
</feature>
<dbReference type="Pfam" id="PF01757">
    <property type="entry name" value="Acyl_transf_3"/>
    <property type="match status" value="1"/>
</dbReference>
<proteinExistence type="predicted"/>
<comment type="caution">
    <text evidence="3">The sequence shown here is derived from an EMBL/GenBank/DDBJ whole genome shotgun (WGS) entry which is preliminary data.</text>
</comment>
<feature type="transmembrane region" description="Helical" evidence="1">
    <location>
        <begin position="741"/>
        <end position="760"/>
    </location>
</feature>
<feature type="transmembrane region" description="Helical" evidence="1">
    <location>
        <begin position="780"/>
        <end position="805"/>
    </location>
</feature>
<feature type="transmembrane region" description="Helical" evidence="1">
    <location>
        <begin position="602"/>
        <end position="620"/>
    </location>
</feature>
<feature type="transmembrane region" description="Helical" evidence="1">
    <location>
        <begin position="322"/>
        <end position="346"/>
    </location>
</feature>
<dbReference type="PANTHER" id="PTHR11161">
    <property type="entry name" value="O-ACYLTRANSFERASE"/>
    <property type="match status" value="1"/>
</dbReference>
<dbReference type="InterPro" id="IPR052728">
    <property type="entry name" value="O2_lipid_transport_reg"/>
</dbReference>
<evidence type="ECO:0000256" key="1">
    <source>
        <dbReference type="SAM" id="Phobius"/>
    </source>
</evidence>
<evidence type="ECO:0000259" key="2">
    <source>
        <dbReference type="SMART" id="SM00703"/>
    </source>
</evidence>
<evidence type="ECO:0000313" key="4">
    <source>
        <dbReference type="Proteomes" id="UP001186944"/>
    </source>
</evidence>
<dbReference type="Proteomes" id="UP001186944">
    <property type="component" value="Unassembled WGS sequence"/>
</dbReference>